<keyword evidence="2 8" id="KW-0813">Transport</keyword>
<keyword evidence="4" id="KW-0997">Cell inner membrane</keyword>
<feature type="transmembrane region" description="Helical" evidence="8">
    <location>
        <begin position="397"/>
        <end position="420"/>
    </location>
</feature>
<dbReference type="PANTHER" id="PTHR43357:SF4">
    <property type="entry name" value="INNER MEMBRANE ABC TRANSPORTER PERMEASE PROTEIN YDCV"/>
    <property type="match status" value="1"/>
</dbReference>
<dbReference type="GO" id="GO:0055085">
    <property type="term" value="P:transmembrane transport"/>
    <property type="evidence" value="ECO:0007669"/>
    <property type="project" value="InterPro"/>
</dbReference>
<protein>
    <submittedName>
        <fullName evidence="10">Iron ABC transporter permease</fullName>
    </submittedName>
</protein>
<reference evidence="10 11" key="1">
    <citation type="submission" date="2021-05" db="EMBL/GenBank/DDBJ databases">
        <title>Novel Bacillus species.</title>
        <authorList>
            <person name="Liu G."/>
        </authorList>
    </citation>
    <scope>NUCLEOTIDE SEQUENCE [LARGE SCALE GENOMIC DNA]</scope>
    <source>
        <strain evidence="11">FJAT-49780</strain>
    </source>
</reference>
<dbReference type="Pfam" id="PF00528">
    <property type="entry name" value="BPD_transp_1"/>
    <property type="match status" value="2"/>
</dbReference>
<feature type="transmembrane region" description="Helical" evidence="8">
    <location>
        <begin position="101"/>
        <end position="124"/>
    </location>
</feature>
<dbReference type="AlphaFoldDB" id="A0A942TFQ5"/>
<dbReference type="RefSeq" id="WP_213124886.1">
    <property type="nucleotide sequence ID" value="NZ_JAGYPG010000002.1"/>
</dbReference>
<feature type="transmembrane region" description="Helical" evidence="8">
    <location>
        <begin position="12"/>
        <end position="32"/>
    </location>
</feature>
<feature type="transmembrane region" description="Helical" evidence="8">
    <location>
        <begin position="484"/>
        <end position="505"/>
    </location>
</feature>
<dbReference type="GO" id="GO:0005886">
    <property type="term" value="C:plasma membrane"/>
    <property type="evidence" value="ECO:0007669"/>
    <property type="project" value="UniProtKB-SubCell"/>
</dbReference>
<evidence type="ECO:0000256" key="4">
    <source>
        <dbReference type="ARBA" id="ARBA00022519"/>
    </source>
</evidence>
<sequence>MDILKSRSFKFNPIIIILSLLITWFVFAFLVYPNINTLYETFFSTGTFSLETVQKLLKSDRAVRSLINSVVLAVVLVITVNIVGVFLVLSTQYFDIKGAKILKLSYFTTLIYGGVALNLGYKLVYGNNSLLTKLLIDIFPNWNANWFSGMFAVVFVMTFACTSNYILFLSSAIRNIDNQTIEAAKNLGASQMTILRKVVLPTLKPTLFALTILLFLAGLSATSAPLVFGGSKFQTITPMILTFANSSSSKKLATVLALFLGILTIIVLTFMLRSEKKGNYMSISKTKTNLKKQKINSKTVNVIVHVVAYLLFIIYTMPVLAIIIYSFTDSLAITSGVLTFESFTLNNYFLAFSSLAALKPYIISLSYGLSSSFLVVVFCLFCAYLMKKYNNRLTNVLDYFLMIPWFLPSTLIAVGLTMTYNVQQGIVFNQVLTGTIWILLIGYIIVNIPFTLRISKSALYGVNNEIEDAAKNLGANSFYTFIKVILPIIITSIMGVFALNFIGILPDYDLTVFLYHPLYETLGISIMKATGNSAVADTRALNLVYTVILMIINTTILTLVYGRLGFNRGGKGVN</sequence>
<evidence type="ECO:0000256" key="3">
    <source>
        <dbReference type="ARBA" id="ARBA00022475"/>
    </source>
</evidence>
<name>A0A942TFQ5_9BACI</name>
<feature type="domain" description="ABC transmembrane type-1" evidence="9">
    <location>
        <begin position="66"/>
        <end position="271"/>
    </location>
</feature>
<feature type="domain" description="ABC transmembrane type-1" evidence="9">
    <location>
        <begin position="361"/>
        <end position="560"/>
    </location>
</feature>
<gene>
    <name evidence="10" type="ORF">KHA97_11515</name>
</gene>
<keyword evidence="5 8" id="KW-0812">Transmembrane</keyword>
<dbReference type="InterPro" id="IPR035906">
    <property type="entry name" value="MetI-like_sf"/>
</dbReference>
<organism evidence="10 11">
    <name type="scientific">Lederbergia citri</name>
    <dbReference type="NCBI Taxonomy" id="2833580"/>
    <lineage>
        <taxon>Bacteria</taxon>
        <taxon>Bacillati</taxon>
        <taxon>Bacillota</taxon>
        <taxon>Bacilli</taxon>
        <taxon>Bacillales</taxon>
        <taxon>Bacillaceae</taxon>
        <taxon>Lederbergia</taxon>
    </lineage>
</organism>
<dbReference type="SUPFAM" id="SSF161098">
    <property type="entry name" value="MetI-like"/>
    <property type="match status" value="2"/>
</dbReference>
<feature type="transmembrane region" description="Helical" evidence="8">
    <location>
        <begin position="426"/>
        <end position="446"/>
    </location>
</feature>
<feature type="transmembrane region" description="Helical" evidence="8">
    <location>
        <begin position="361"/>
        <end position="385"/>
    </location>
</feature>
<dbReference type="Gene3D" id="1.10.3720.10">
    <property type="entry name" value="MetI-like"/>
    <property type="match status" value="2"/>
</dbReference>
<feature type="transmembrane region" description="Helical" evidence="8">
    <location>
        <begin position="252"/>
        <end position="272"/>
    </location>
</feature>
<evidence type="ECO:0000256" key="7">
    <source>
        <dbReference type="ARBA" id="ARBA00023136"/>
    </source>
</evidence>
<keyword evidence="7 8" id="KW-0472">Membrane</keyword>
<dbReference type="Proteomes" id="UP000681414">
    <property type="component" value="Unassembled WGS sequence"/>
</dbReference>
<keyword evidence="6 8" id="KW-1133">Transmembrane helix</keyword>
<dbReference type="EMBL" id="JAGYPG010000002">
    <property type="protein sequence ID" value="MBS4195687.1"/>
    <property type="molecule type" value="Genomic_DNA"/>
</dbReference>
<evidence type="ECO:0000256" key="1">
    <source>
        <dbReference type="ARBA" id="ARBA00004429"/>
    </source>
</evidence>
<dbReference type="InterPro" id="IPR000515">
    <property type="entry name" value="MetI-like"/>
</dbReference>
<feature type="transmembrane region" description="Helical" evidence="8">
    <location>
        <begin position="302"/>
        <end position="327"/>
    </location>
</feature>
<feature type="transmembrane region" description="Helical" evidence="8">
    <location>
        <begin position="66"/>
        <end position="89"/>
    </location>
</feature>
<feature type="transmembrane region" description="Helical" evidence="8">
    <location>
        <begin position="144"/>
        <end position="168"/>
    </location>
</feature>
<evidence type="ECO:0000256" key="6">
    <source>
        <dbReference type="ARBA" id="ARBA00022989"/>
    </source>
</evidence>
<dbReference type="CDD" id="cd06261">
    <property type="entry name" value="TM_PBP2"/>
    <property type="match status" value="2"/>
</dbReference>
<evidence type="ECO:0000313" key="11">
    <source>
        <dbReference type="Proteomes" id="UP000681414"/>
    </source>
</evidence>
<dbReference type="PROSITE" id="PS50928">
    <property type="entry name" value="ABC_TM1"/>
    <property type="match status" value="2"/>
</dbReference>
<evidence type="ECO:0000256" key="8">
    <source>
        <dbReference type="RuleBase" id="RU363032"/>
    </source>
</evidence>
<dbReference type="PANTHER" id="PTHR43357">
    <property type="entry name" value="INNER MEMBRANE ABC TRANSPORTER PERMEASE PROTEIN YDCV"/>
    <property type="match status" value="1"/>
</dbReference>
<comment type="similarity">
    <text evidence="8">Belongs to the binding-protein-dependent transport system permease family.</text>
</comment>
<feature type="transmembrane region" description="Helical" evidence="8">
    <location>
        <begin position="206"/>
        <end position="228"/>
    </location>
</feature>
<keyword evidence="3" id="KW-1003">Cell membrane</keyword>
<evidence type="ECO:0000259" key="9">
    <source>
        <dbReference type="PROSITE" id="PS50928"/>
    </source>
</evidence>
<keyword evidence="11" id="KW-1185">Reference proteome</keyword>
<evidence type="ECO:0000313" key="10">
    <source>
        <dbReference type="EMBL" id="MBS4195687.1"/>
    </source>
</evidence>
<feature type="transmembrane region" description="Helical" evidence="8">
    <location>
        <begin position="543"/>
        <end position="562"/>
    </location>
</feature>
<comment type="subcellular location">
    <subcellularLocation>
        <location evidence="1">Cell inner membrane</location>
        <topology evidence="1">Multi-pass membrane protein</topology>
    </subcellularLocation>
    <subcellularLocation>
        <location evidence="8">Cell membrane</location>
        <topology evidence="8">Multi-pass membrane protein</topology>
    </subcellularLocation>
</comment>
<proteinExistence type="inferred from homology"/>
<accession>A0A942TFQ5</accession>
<comment type="caution">
    <text evidence="10">The sequence shown here is derived from an EMBL/GenBank/DDBJ whole genome shotgun (WGS) entry which is preliminary data.</text>
</comment>
<evidence type="ECO:0000256" key="2">
    <source>
        <dbReference type="ARBA" id="ARBA00022448"/>
    </source>
</evidence>
<evidence type="ECO:0000256" key="5">
    <source>
        <dbReference type="ARBA" id="ARBA00022692"/>
    </source>
</evidence>